<organism evidence="1 2">
    <name type="scientific">Caerostris darwini</name>
    <dbReference type="NCBI Taxonomy" id="1538125"/>
    <lineage>
        <taxon>Eukaryota</taxon>
        <taxon>Metazoa</taxon>
        <taxon>Ecdysozoa</taxon>
        <taxon>Arthropoda</taxon>
        <taxon>Chelicerata</taxon>
        <taxon>Arachnida</taxon>
        <taxon>Araneae</taxon>
        <taxon>Araneomorphae</taxon>
        <taxon>Entelegynae</taxon>
        <taxon>Araneoidea</taxon>
        <taxon>Araneidae</taxon>
        <taxon>Caerostris</taxon>
    </lineage>
</organism>
<protein>
    <submittedName>
        <fullName evidence="1">Uncharacterized protein</fullName>
    </submittedName>
</protein>
<keyword evidence="2" id="KW-1185">Reference proteome</keyword>
<comment type="caution">
    <text evidence="1">The sequence shown here is derived from an EMBL/GenBank/DDBJ whole genome shotgun (WGS) entry which is preliminary data.</text>
</comment>
<sequence length="97" mass="11034">MPRKESFRHASLFREAVNCEAEEIERSPLLIPKKSPAEVFTGGGPRIEEKPLILHCDRDLSSISGIFFYPDILVSRTVNTADRENRPLINIGREVKK</sequence>
<name>A0AAV4PZY0_9ARAC</name>
<reference evidence="1 2" key="1">
    <citation type="submission" date="2021-06" db="EMBL/GenBank/DDBJ databases">
        <title>Caerostris darwini draft genome.</title>
        <authorList>
            <person name="Kono N."/>
            <person name="Arakawa K."/>
        </authorList>
    </citation>
    <scope>NUCLEOTIDE SEQUENCE [LARGE SCALE GENOMIC DNA]</scope>
</reference>
<proteinExistence type="predicted"/>
<dbReference type="EMBL" id="BPLQ01003787">
    <property type="protein sequence ID" value="GIY03233.1"/>
    <property type="molecule type" value="Genomic_DNA"/>
</dbReference>
<evidence type="ECO:0000313" key="2">
    <source>
        <dbReference type="Proteomes" id="UP001054837"/>
    </source>
</evidence>
<evidence type="ECO:0000313" key="1">
    <source>
        <dbReference type="EMBL" id="GIY03233.1"/>
    </source>
</evidence>
<accession>A0AAV4PZY0</accession>
<dbReference type="AlphaFoldDB" id="A0AAV4PZY0"/>
<gene>
    <name evidence="1" type="ORF">CDAR_98991</name>
</gene>
<dbReference type="Proteomes" id="UP001054837">
    <property type="component" value="Unassembled WGS sequence"/>
</dbReference>